<evidence type="ECO:0000313" key="4">
    <source>
        <dbReference type="Proteomes" id="UP000596130"/>
    </source>
</evidence>
<keyword evidence="2" id="KW-0067">ATP-binding</keyword>
<dbReference type="Proteomes" id="UP000596130">
    <property type="component" value="Chromosome"/>
</dbReference>
<sequence>MRHLTIRVAWHDTAWDGRVCAAPSRNGYCTDLQRIRVERDDAAEDAHAGRDVSTLSAEAMPPCQAESGLFMNPQPWTRYIDHPYTNVEQAKGTHGALRTAKVLVPPFSTFATPFSWMLKERQSRIDERLPDGLLPPEDHAPFPTPWVFSGLRQQALLDHVFGQVTRGRSLALFYTKSGHPLGDHIPRLVVGVGRVTDVGRLLPFPQRGVDGRLVDSPYPAWDRLVSHSIRPQGEEGLLLPYHAYLASTGDPAEDARRRALLSEVAVGVDNAHVNAFSYGAELAGPDVALATLVRCQEAVRAIRAHGIAPGPWEAREDWLNERIAEAWTDRGAFPGAGAALEALGLRLGSSLVRELQASGTLASDENPWPLLGALLEGRAKSPSPAYDAPLRNARGTWCHVASNPAKRDLLHVLSRFDLTLEAAARWFRTEERNRATLAPIDDPLLLANPYRISEADLGDQNDPPVPLSTIDLGVFPDDTVSVKHPLPTCTPPFGDTRDPRRVRAGLVDVLRRAAEDGDTLLSAGEAVTRLAGLRVGRPPVVPVHWLEGNRDVLAAEVQVLDVLADPDGGASLPAVQLTNRGETAKYLGRVLEKRAGKAVPSTGEDWTALLRARLAEQEVPVADGDERAQTALAEQAAALERITTRRLAVLVGRAGTGKTTVLGALQRSRYLQSGGMLFLAPTGKATVRLAQKTGTRAYTVAQFLHQHNRYDGLRQRPLFSPPKGTAGVPTAGVATGYGTVVIDECSMLSEDDLRACLEALDLGVTKRLILVGDPNQLPPIGPGRPFADLVSYLEAADETVRVCEERGSEPDRAVAARAGALARLTVELRTAAGAPSAALRLASWYTAE</sequence>
<reference evidence="3 4" key="1">
    <citation type="submission" date="2020-12" db="EMBL/GenBank/DDBJ databases">
        <title>Identification and biosynthesis of polyene macrolides produced by Streptomyces alfalfae Men-myco-93-63.</title>
        <authorList>
            <person name="Liu D."/>
            <person name="Li Y."/>
            <person name="Liu L."/>
            <person name="Han X."/>
            <person name="Shen F."/>
        </authorList>
    </citation>
    <scope>NUCLEOTIDE SEQUENCE [LARGE SCALE GENOMIC DNA]</scope>
    <source>
        <strain evidence="3 4">Men-myco-93-63</strain>
    </source>
</reference>
<dbReference type="InterPro" id="IPR050534">
    <property type="entry name" value="Coronavir_polyprotein_1ab"/>
</dbReference>
<dbReference type="Pfam" id="PF13604">
    <property type="entry name" value="AAA_30"/>
    <property type="match status" value="1"/>
</dbReference>
<dbReference type="GO" id="GO:0005524">
    <property type="term" value="F:ATP binding"/>
    <property type="evidence" value="ECO:0007669"/>
    <property type="project" value="UniProtKB-KW"/>
</dbReference>
<dbReference type="RefSeq" id="WP_198504302.1">
    <property type="nucleotide sequence ID" value="NZ_CP065959.1"/>
</dbReference>
<dbReference type="InterPro" id="IPR027417">
    <property type="entry name" value="P-loop_NTPase"/>
</dbReference>
<name>A0A7T4U0S0_9ACTN</name>
<dbReference type="EMBL" id="CP065959">
    <property type="protein sequence ID" value="QQC92629.1"/>
    <property type="molecule type" value="Genomic_DNA"/>
</dbReference>
<accession>A0A7T4U0S0</accession>
<organism evidence="3 4">
    <name type="scientific">Streptomyces alfalfae</name>
    <dbReference type="NCBI Taxonomy" id="1642299"/>
    <lineage>
        <taxon>Bacteria</taxon>
        <taxon>Bacillati</taxon>
        <taxon>Actinomycetota</taxon>
        <taxon>Actinomycetes</taxon>
        <taxon>Kitasatosporales</taxon>
        <taxon>Streptomycetaceae</taxon>
        <taxon>Streptomyces</taxon>
    </lineage>
</organism>
<dbReference type="GO" id="GO:0003678">
    <property type="term" value="F:DNA helicase activity"/>
    <property type="evidence" value="ECO:0007669"/>
    <property type="project" value="UniProtKB-ARBA"/>
</dbReference>
<dbReference type="SUPFAM" id="SSF52540">
    <property type="entry name" value="P-loop containing nucleoside triphosphate hydrolases"/>
    <property type="match status" value="1"/>
</dbReference>
<dbReference type="PANTHER" id="PTHR43788:SF6">
    <property type="entry name" value="DNA HELICASE B"/>
    <property type="match status" value="1"/>
</dbReference>
<keyword evidence="1" id="KW-0547">Nucleotide-binding</keyword>
<dbReference type="PANTHER" id="PTHR43788">
    <property type="entry name" value="DNA2/NAM7 HELICASE FAMILY MEMBER"/>
    <property type="match status" value="1"/>
</dbReference>
<gene>
    <name evidence="3" type="ORF">I8755_32800</name>
</gene>
<dbReference type="Gene3D" id="3.40.50.300">
    <property type="entry name" value="P-loop containing nucleotide triphosphate hydrolases"/>
    <property type="match status" value="1"/>
</dbReference>
<evidence type="ECO:0000256" key="2">
    <source>
        <dbReference type="ARBA" id="ARBA00022840"/>
    </source>
</evidence>
<proteinExistence type="predicted"/>
<dbReference type="AlphaFoldDB" id="A0A7T4U0S0"/>
<evidence type="ECO:0000313" key="3">
    <source>
        <dbReference type="EMBL" id="QQC92629.1"/>
    </source>
</evidence>
<evidence type="ECO:0000256" key="1">
    <source>
        <dbReference type="ARBA" id="ARBA00022741"/>
    </source>
</evidence>
<dbReference type="CDD" id="cd17933">
    <property type="entry name" value="DEXSc_RecD-like"/>
    <property type="match status" value="1"/>
</dbReference>
<protein>
    <submittedName>
        <fullName evidence="3">AAA family ATPase</fullName>
    </submittedName>
</protein>